<evidence type="ECO:0000256" key="9">
    <source>
        <dbReference type="SAM" id="MobiDB-lite"/>
    </source>
</evidence>
<keyword evidence="12" id="KW-1185">Reference proteome</keyword>
<feature type="compositionally biased region" description="Polar residues" evidence="9">
    <location>
        <begin position="167"/>
        <end position="179"/>
    </location>
</feature>
<evidence type="ECO:0000313" key="12">
    <source>
        <dbReference type="Proteomes" id="UP000031036"/>
    </source>
</evidence>
<dbReference type="SUPFAM" id="SSF57850">
    <property type="entry name" value="RING/U-box"/>
    <property type="match status" value="1"/>
</dbReference>
<dbReference type="GO" id="GO:0010646">
    <property type="term" value="P:regulation of cell communication"/>
    <property type="evidence" value="ECO:0007669"/>
    <property type="project" value="UniProtKB-ARBA"/>
</dbReference>
<comment type="catalytic activity">
    <reaction evidence="1">
        <text>S-ubiquitinyl-[E2 ubiquitin-conjugating enzyme]-L-cysteine + [acceptor protein]-L-lysine = [E2 ubiquitin-conjugating enzyme]-L-cysteine + N(6)-ubiquitinyl-[acceptor protein]-L-lysine.</text>
        <dbReference type="EC" id="2.3.2.27"/>
    </reaction>
</comment>
<dbReference type="GO" id="GO:0008270">
    <property type="term" value="F:zinc ion binding"/>
    <property type="evidence" value="ECO:0007669"/>
    <property type="project" value="UniProtKB-KW"/>
</dbReference>
<dbReference type="CDD" id="cd02338">
    <property type="entry name" value="ZZ_PCMF_like"/>
    <property type="match status" value="1"/>
</dbReference>
<accession>A0A0B2UP38</accession>
<dbReference type="PROSITE" id="PS01357">
    <property type="entry name" value="ZF_ZZ_1"/>
    <property type="match status" value="1"/>
</dbReference>
<feature type="compositionally biased region" description="Polar residues" evidence="9">
    <location>
        <begin position="316"/>
        <end position="348"/>
    </location>
</feature>
<evidence type="ECO:0000256" key="1">
    <source>
        <dbReference type="ARBA" id="ARBA00000900"/>
    </source>
</evidence>
<dbReference type="GO" id="GO:0023051">
    <property type="term" value="P:regulation of signaling"/>
    <property type="evidence" value="ECO:0007669"/>
    <property type="project" value="UniProtKB-ARBA"/>
</dbReference>
<dbReference type="Gene3D" id="3.30.60.90">
    <property type="match status" value="1"/>
</dbReference>
<organism evidence="11 12">
    <name type="scientific">Toxocara canis</name>
    <name type="common">Canine roundworm</name>
    <dbReference type="NCBI Taxonomy" id="6265"/>
    <lineage>
        <taxon>Eukaryota</taxon>
        <taxon>Metazoa</taxon>
        <taxon>Ecdysozoa</taxon>
        <taxon>Nematoda</taxon>
        <taxon>Chromadorea</taxon>
        <taxon>Rhabditida</taxon>
        <taxon>Spirurina</taxon>
        <taxon>Ascaridomorpha</taxon>
        <taxon>Ascaridoidea</taxon>
        <taxon>Toxocaridae</taxon>
        <taxon>Toxocara</taxon>
    </lineage>
</organism>
<evidence type="ECO:0000256" key="8">
    <source>
        <dbReference type="PROSITE-ProRule" id="PRU00228"/>
    </source>
</evidence>
<feature type="region of interest" description="Disordered" evidence="9">
    <location>
        <begin position="310"/>
        <end position="352"/>
    </location>
</feature>
<dbReference type="GO" id="GO:0005886">
    <property type="term" value="C:plasma membrane"/>
    <property type="evidence" value="ECO:0007669"/>
    <property type="project" value="TreeGrafter"/>
</dbReference>
<keyword evidence="4" id="KW-0808">Transferase</keyword>
<dbReference type="STRING" id="6265.A0A0B2UP38"/>
<feature type="region of interest" description="Disordered" evidence="9">
    <location>
        <begin position="163"/>
        <end position="189"/>
    </location>
</feature>
<name>A0A0B2UP38_TOXCA</name>
<protein>
    <recommendedName>
        <fullName evidence="3">RING-type E3 ubiquitin transferase</fullName>
        <ecNumber evidence="3">2.3.2.27</ecNumber>
    </recommendedName>
</protein>
<evidence type="ECO:0000313" key="11">
    <source>
        <dbReference type="EMBL" id="KHN70857.1"/>
    </source>
</evidence>
<dbReference type="AlphaFoldDB" id="A0A0B2UP38"/>
<comment type="caution">
    <text evidence="11">The sequence shown here is derived from an EMBL/GenBank/DDBJ whole genome shotgun (WGS) entry which is preliminary data.</text>
</comment>
<dbReference type="PROSITE" id="PS50135">
    <property type="entry name" value="ZF_ZZ_2"/>
    <property type="match status" value="1"/>
</dbReference>
<dbReference type="InterPro" id="IPR008598">
    <property type="entry name" value="Di19_Zn-bd"/>
</dbReference>
<evidence type="ECO:0000256" key="5">
    <source>
        <dbReference type="ARBA" id="ARBA00022723"/>
    </source>
</evidence>
<evidence type="ECO:0000259" key="10">
    <source>
        <dbReference type="PROSITE" id="PS50135"/>
    </source>
</evidence>
<dbReference type="GO" id="GO:0045202">
    <property type="term" value="C:synapse"/>
    <property type="evidence" value="ECO:0007669"/>
    <property type="project" value="GOC"/>
</dbReference>
<dbReference type="EMBL" id="JPKZ01022848">
    <property type="protein sequence ID" value="KHN70857.1"/>
    <property type="molecule type" value="Genomic_DNA"/>
</dbReference>
<dbReference type="InterPro" id="IPR050774">
    <property type="entry name" value="KCMF1/Dystrophin"/>
</dbReference>
<evidence type="ECO:0000256" key="2">
    <source>
        <dbReference type="ARBA" id="ARBA00010938"/>
    </source>
</evidence>
<dbReference type="EC" id="2.3.2.27" evidence="3"/>
<keyword evidence="7" id="KW-0862">Zinc</keyword>
<comment type="similarity">
    <text evidence="2">Belongs to the KCMF1 family.</text>
</comment>
<dbReference type="Pfam" id="PF00569">
    <property type="entry name" value="ZZ"/>
    <property type="match status" value="1"/>
</dbReference>
<keyword evidence="5" id="KW-0479">Metal-binding</keyword>
<evidence type="ECO:0000256" key="7">
    <source>
        <dbReference type="ARBA" id="ARBA00022833"/>
    </source>
</evidence>
<dbReference type="OrthoDB" id="7873042at2759"/>
<gene>
    <name evidence="11" type="primary">ZK652.6</name>
    <name evidence="11" type="ORF">Tcan_17346</name>
</gene>
<evidence type="ECO:0000256" key="6">
    <source>
        <dbReference type="ARBA" id="ARBA00022771"/>
    </source>
</evidence>
<evidence type="ECO:0000256" key="3">
    <source>
        <dbReference type="ARBA" id="ARBA00012483"/>
    </source>
</evidence>
<dbReference type="PANTHER" id="PTHR12268:SF13">
    <property type="entry name" value="E3 UBIQUITIN-PROTEIN LIGASE KCMF1"/>
    <property type="match status" value="1"/>
</dbReference>
<reference evidence="11 12" key="1">
    <citation type="submission" date="2014-11" db="EMBL/GenBank/DDBJ databases">
        <title>Genetic blueprint of the zoonotic pathogen Toxocara canis.</title>
        <authorList>
            <person name="Zhu X.-Q."/>
            <person name="Korhonen P.K."/>
            <person name="Cai H."/>
            <person name="Young N.D."/>
            <person name="Nejsum P."/>
            <person name="von Samson-Himmelstjerna G."/>
            <person name="Boag P.R."/>
            <person name="Tan P."/>
            <person name="Li Q."/>
            <person name="Min J."/>
            <person name="Yang Y."/>
            <person name="Wang X."/>
            <person name="Fang X."/>
            <person name="Hall R.S."/>
            <person name="Hofmann A."/>
            <person name="Sternberg P.W."/>
            <person name="Jex A.R."/>
            <person name="Gasser R.B."/>
        </authorList>
    </citation>
    <scope>NUCLEOTIDE SEQUENCE [LARGE SCALE GENOMIC DNA]</scope>
    <source>
        <strain evidence="11">PN_DK_2014</strain>
    </source>
</reference>
<feature type="region of interest" description="Disordered" evidence="9">
    <location>
        <begin position="205"/>
        <end position="269"/>
    </location>
</feature>
<sequence>MSGVHDGVSCDGCMAPNFSGDRYKCLRCYDFDLCARCYAEERAEGRKDRRNLRDSNDEHQPTHPMQCIMTQQDFELTYQGDQSHNWDKWRVVIFTCPVCGAQGLSRDRLVSHVIEEHSAPPRSPSAQRQEMACPICISTDFYRVGFGDYMPNQLTDMVAHMQEHHMQTQPSAAASNSSHGGRGGLSEFLRDRDLRRVTMHSVPLIANDSDFDEPEGEGTRRNPPRGSTSQRSDAFPRIRRRLVERSANDAQGTEEESSGQPPFGFRPLSSLRQRTTPAQQNGVAMQSGVAETVAAQGAEATRMRFVRSANAVGDGSRSSTLSSTPHTSGSRTSLGSQRNARSNPSAGSVTFPRAFHSPITTFSRPNVPILSGDTKCAAKYFGFQSFYVRDWHNPGPLLCVAYLEWNL</sequence>
<dbReference type="InterPro" id="IPR000433">
    <property type="entry name" value="Znf_ZZ"/>
</dbReference>
<dbReference type="Proteomes" id="UP000031036">
    <property type="component" value="Unassembled WGS sequence"/>
</dbReference>
<proteinExistence type="inferred from homology"/>
<dbReference type="PANTHER" id="PTHR12268">
    <property type="entry name" value="E3 UBIQUITIN-PROTEIN LIGASE KCMF1"/>
    <property type="match status" value="1"/>
</dbReference>
<dbReference type="GO" id="GO:0061630">
    <property type="term" value="F:ubiquitin protein ligase activity"/>
    <property type="evidence" value="ECO:0007669"/>
    <property type="project" value="UniProtKB-EC"/>
</dbReference>
<dbReference type="InterPro" id="IPR043145">
    <property type="entry name" value="Znf_ZZ_sf"/>
</dbReference>
<keyword evidence="6 8" id="KW-0863">Zinc-finger</keyword>
<dbReference type="GO" id="GO:0099536">
    <property type="term" value="P:synaptic signaling"/>
    <property type="evidence" value="ECO:0007669"/>
    <property type="project" value="TreeGrafter"/>
</dbReference>
<evidence type="ECO:0000256" key="4">
    <source>
        <dbReference type="ARBA" id="ARBA00022679"/>
    </source>
</evidence>
<dbReference type="SMART" id="SM00291">
    <property type="entry name" value="ZnF_ZZ"/>
    <property type="match status" value="1"/>
</dbReference>
<feature type="domain" description="ZZ-type" evidence="10">
    <location>
        <begin position="5"/>
        <end position="73"/>
    </location>
</feature>
<dbReference type="Pfam" id="PF05605">
    <property type="entry name" value="zf-Di19"/>
    <property type="match status" value="1"/>
</dbReference>